<evidence type="ECO:0000256" key="2">
    <source>
        <dbReference type="ARBA" id="ARBA00022737"/>
    </source>
</evidence>
<dbReference type="AlphaFoldDB" id="A0A182SIB7"/>
<dbReference type="InterPro" id="IPR001611">
    <property type="entry name" value="Leu-rich_rpt"/>
</dbReference>
<dbReference type="Pfam" id="PF13855">
    <property type="entry name" value="LRR_8"/>
    <property type="match status" value="1"/>
</dbReference>
<accession>A0A182SIB7</accession>
<evidence type="ECO:0000256" key="1">
    <source>
        <dbReference type="ARBA" id="ARBA00022614"/>
    </source>
</evidence>
<dbReference type="EnsemblMetazoa" id="AMAM007376-RA">
    <property type="protein sequence ID" value="AMAM007376-PA"/>
    <property type="gene ID" value="AMAM007376"/>
</dbReference>
<evidence type="ECO:0000313" key="4">
    <source>
        <dbReference type="Proteomes" id="UP000075901"/>
    </source>
</evidence>
<dbReference type="Proteomes" id="UP000075901">
    <property type="component" value="Unassembled WGS sequence"/>
</dbReference>
<keyword evidence="4" id="KW-1185">Reference proteome</keyword>
<dbReference type="Pfam" id="PF00560">
    <property type="entry name" value="LRR_1"/>
    <property type="match status" value="1"/>
</dbReference>
<dbReference type="InterPro" id="IPR050333">
    <property type="entry name" value="SLRP"/>
</dbReference>
<evidence type="ECO:0008006" key="5">
    <source>
        <dbReference type="Google" id="ProtNLM"/>
    </source>
</evidence>
<dbReference type="Gene3D" id="3.80.10.10">
    <property type="entry name" value="Ribonuclease Inhibitor"/>
    <property type="match status" value="1"/>
</dbReference>
<dbReference type="SUPFAM" id="SSF52058">
    <property type="entry name" value="L domain-like"/>
    <property type="match status" value="1"/>
</dbReference>
<reference evidence="4" key="1">
    <citation type="submission" date="2013-09" db="EMBL/GenBank/DDBJ databases">
        <title>The Genome Sequence of Anopheles maculatus species B.</title>
        <authorList>
            <consortium name="The Broad Institute Genomics Platform"/>
            <person name="Neafsey D.E."/>
            <person name="Besansky N."/>
            <person name="Howell P."/>
            <person name="Walton C."/>
            <person name="Young S.K."/>
            <person name="Zeng Q."/>
            <person name="Gargeya S."/>
            <person name="Fitzgerald M."/>
            <person name="Haas B."/>
            <person name="Abouelleil A."/>
            <person name="Allen A.W."/>
            <person name="Alvarado L."/>
            <person name="Arachchi H.M."/>
            <person name="Berlin A.M."/>
            <person name="Chapman S.B."/>
            <person name="Gainer-Dewar J."/>
            <person name="Goldberg J."/>
            <person name="Griggs A."/>
            <person name="Gujja S."/>
            <person name="Hansen M."/>
            <person name="Howarth C."/>
            <person name="Imamovic A."/>
            <person name="Ireland A."/>
            <person name="Larimer J."/>
            <person name="McCowan C."/>
            <person name="Murphy C."/>
            <person name="Pearson M."/>
            <person name="Poon T.W."/>
            <person name="Priest M."/>
            <person name="Roberts A."/>
            <person name="Saif S."/>
            <person name="Shea T."/>
            <person name="Sisk P."/>
            <person name="Sykes S."/>
            <person name="Wortman J."/>
            <person name="Nusbaum C."/>
            <person name="Birren B."/>
        </authorList>
    </citation>
    <scope>NUCLEOTIDE SEQUENCE [LARGE SCALE GENOMIC DNA]</scope>
    <source>
        <strain evidence="4">maculatus3</strain>
    </source>
</reference>
<protein>
    <recommendedName>
        <fullName evidence="5">Receptor L-domain domain-containing protein</fullName>
    </recommendedName>
</protein>
<dbReference type="PANTHER" id="PTHR45712">
    <property type="entry name" value="AGAP008170-PA"/>
    <property type="match status" value="1"/>
</dbReference>
<name>A0A182SIB7_9DIPT</name>
<organism evidence="3 4">
    <name type="scientific">Anopheles maculatus</name>
    <dbReference type="NCBI Taxonomy" id="74869"/>
    <lineage>
        <taxon>Eukaryota</taxon>
        <taxon>Metazoa</taxon>
        <taxon>Ecdysozoa</taxon>
        <taxon>Arthropoda</taxon>
        <taxon>Hexapoda</taxon>
        <taxon>Insecta</taxon>
        <taxon>Pterygota</taxon>
        <taxon>Neoptera</taxon>
        <taxon>Endopterygota</taxon>
        <taxon>Diptera</taxon>
        <taxon>Nematocera</taxon>
        <taxon>Culicoidea</taxon>
        <taxon>Culicidae</taxon>
        <taxon>Anophelinae</taxon>
        <taxon>Anopheles</taxon>
        <taxon>Anopheles maculatus group</taxon>
    </lineage>
</organism>
<keyword evidence="2" id="KW-0677">Repeat</keyword>
<sequence length="223" mass="25401">MHRCEEDCINRRYETCETGIINMLSNEGWKKLLRIVENDKAIHIQKLIVPNSPSGPFLQKIHQLFETVIYANYREPVFQLPEGNTIREIVIMSAIGLKAFTAGPNTHLEILNVQQCTMDRVPQTLPKMVGMTLLSITMCMLSVLRLDMFVENENLTFLDVSYNQIRQIIPATIRSGKTISIEKLVLSGNRLEHLDMGIFASMAKLVTLYIMENRLTHIGVTVP</sequence>
<dbReference type="GO" id="GO:0005615">
    <property type="term" value="C:extracellular space"/>
    <property type="evidence" value="ECO:0007669"/>
    <property type="project" value="TreeGrafter"/>
</dbReference>
<evidence type="ECO:0000313" key="3">
    <source>
        <dbReference type="EnsemblMetazoa" id="AMAM007376-PA"/>
    </source>
</evidence>
<keyword evidence="1" id="KW-0433">Leucine-rich repeat</keyword>
<dbReference type="InterPro" id="IPR032675">
    <property type="entry name" value="LRR_dom_sf"/>
</dbReference>
<reference evidence="3" key="2">
    <citation type="submission" date="2020-05" db="UniProtKB">
        <authorList>
            <consortium name="EnsemblMetazoa"/>
        </authorList>
    </citation>
    <scope>IDENTIFICATION</scope>
    <source>
        <strain evidence="3">maculatus3</strain>
    </source>
</reference>
<dbReference type="VEuPathDB" id="VectorBase:AMAM007376"/>
<dbReference type="PANTHER" id="PTHR45712:SF22">
    <property type="entry name" value="INSULIN-LIKE GROWTH FACTOR-BINDING PROTEIN COMPLEX ACID LABILE SUBUNIT"/>
    <property type="match status" value="1"/>
</dbReference>
<proteinExistence type="predicted"/>